<evidence type="ECO:0000259" key="2">
    <source>
        <dbReference type="Pfam" id="PF11258"/>
    </source>
</evidence>
<proteinExistence type="predicted"/>
<dbReference type="Pfam" id="PF11258">
    <property type="entry name" value="DUF3048"/>
    <property type="match status" value="1"/>
</dbReference>
<comment type="caution">
    <text evidence="4">The sequence shown here is derived from an EMBL/GenBank/DDBJ whole genome shotgun (WGS) entry which is preliminary data.</text>
</comment>
<evidence type="ECO:0000313" key="5">
    <source>
        <dbReference type="Proteomes" id="UP000034078"/>
    </source>
</evidence>
<evidence type="ECO:0000256" key="1">
    <source>
        <dbReference type="SAM" id="SignalP"/>
    </source>
</evidence>
<dbReference type="Gene3D" id="3.50.90.10">
    <property type="entry name" value="YerB-like"/>
    <property type="match status" value="1"/>
</dbReference>
<protein>
    <recommendedName>
        <fullName evidence="6">PT repeat-containing protein</fullName>
    </recommendedName>
</protein>
<dbReference type="InterPro" id="IPR021416">
    <property type="entry name" value="DUF3048_N"/>
</dbReference>
<dbReference type="AlphaFoldDB" id="A0A837IFV8"/>
<feature type="domain" description="DUF3048" evidence="2">
    <location>
        <begin position="76"/>
        <end position="167"/>
    </location>
</feature>
<gene>
    <name evidence="4" type="ORF">UX01_C0001G0103</name>
</gene>
<feature type="domain" description="DUF3048" evidence="3">
    <location>
        <begin position="277"/>
        <end position="387"/>
    </location>
</feature>
<sequence length="399" mass="43923">MKLTPKLIISLVITFFLSASLAYAIVPTGGSLISPKSDTATTKKSAGFSQFAGEPSTEACPLNGKLYTKSEKILWESRRPILTMIENHVDARPQSGLSYADIVYEAVAEGGITRFMGVFYCGAQGDTAKVGPVRSARIYFVNLAAEYNNPIYMHVGGGNCSAEQVGGPCTSNKKALALEELAKMGWRKAGGNDFDTISDIGYPVLFRDYNRLGDGKTLATEHTMVGSLPAAWKAALKRGYTGTDDKGKTWFSGFKLWKISSEGLVGQPATDIKYEFWKNYADFAVEWKFDQTTKEYLRNQGGAPQIDLETSKQITTSNVIVQFTKEEGPLDDHKHMFYAVIGEGTGLFFSQGQATEIKWKKTKQTERTIFMDKSGKEISFTPGSIWISILPIGNKVDYN</sequence>
<evidence type="ECO:0008006" key="6">
    <source>
        <dbReference type="Google" id="ProtNLM"/>
    </source>
</evidence>
<feature type="chain" id="PRO_5032344718" description="PT repeat-containing protein" evidence="1">
    <location>
        <begin position="25"/>
        <end position="399"/>
    </location>
</feature>
<dbReference type="InterPro" id="IPR023158">
    <property type="entry name" value="YerB-like_sf"/>
</dbReference>
<organism evidence="4 5">
    <name type="scientific">Candidatus Collierbacteria bacterium GW2011_GWB2_45_17</name>
    <dbReference type="NCBI Taxonomy" id="1618388"/>
    <lineage>
        <taxon>Bacteria</taxon>
        <taxon>Candidatus Collieribacteriota</taxon>
    </lineage>
</organism>
<evidence type="ECO:0000259" key="3">
    <source>
        <dbReference type="Pfam" id="PF17479"/>
    </source>
</evidence>
<dbReference type="EMBL" id="LCKO01000001">
    <property type="protein sequence ID" value="KKU01259.1"/>
    <property type="molecule type" value="Genomic_DNA"/>
</dbReference>
<evidence type="ECO:0000313" key="4">
    <source>
        <dbReference type="EMBL" id="KKU01259.1"/>
    </source>
</evidence>
<name>A0A837IFV8_9BACT</name>
<accession>A0A837IFV8</accession>
<dbReference type="Pfam" id="PF17479">
    <property type="entry name" value="DUF3048_C"/>
    <property type="match status" value="1"/>
</dbReference>
<dbReference type="InterPro" id="IPR035328">
    <property type="entry name" value="DUF3048_C"/>
</dbReference>
<dbReference type="SUPFAM" id="SSF159774">
    <property type="entry name" value="YerB-like"/>
    <property type="match status" value="1"/>
</dbReference>
<reference evidence="4 5" key="1">
    <citation type="journal article" date="2015" name="Nature">
        <title>rRNA introns, odd ribosomes, and small enigmatic genomes across a large radiation of phyla.</title>
        <authorList>
            <person name="Brown C.T."/>
            <person name="Hug L.A."/>
            <person name="Thomas B.C."/>
            <person name="Sharon I."/>
            <person name="Castelle C.J."/>
            <person name="Singh A."/>
            <person name="Wilkins M.J."/>
            <person name="Williams K.H."/>
            <person name="Banfield J.F."/>
        </authorList>
    </citation>
    <scope>NUCLEOTIDE SEQUENCE [LARGE SCALE GENOMIC DNA]</scope>
</reference>
<keyword evidence="1" id="KW-0732">Signal</keyword>
<dbReference type="Proteomes" id="UP000034078">
    <property type="component" value="Unassembled WGS sequence"/>
</dbReference>
<feature type="signal peptide" evidence="1">
    <location>
        <begin position="1"/>
        <end position="24"/>
    </location>
</feature>